<name>A0A0M2Q248_PROHO</name>
<dbReference type="InterPro" id="IPR010903">
    <property type="entry name" value="DUF1517"/>
</dbReference>
<dbReference type="Pfam" id="PF07466">
    <property type="entry name" value="DUF1517"/>
    <property type="match status" value="1"/>
</dbReference>
<accession>A0A0M2Q248</accession>
<feature type="compositionally biased region" description="Polar residues" evidence="1">
    <location>
        <begin position="151"/>
        <end position="161"/>
    </location>
</feature>
<evidence type="ECO:0008006" key="5">
    <source>
        <dbReference type="Google" id="ProtNLM"/>
    </source>
</evidence>
<dbReference type="EMBL" id="AJTX02000002">
    <property type="protein sequence ID" value="KKJ01333.1"/>
    <property type="molecule type" value="Genomic_DNA"/>
</dbReference>
<dbReference type="eggNOG" id="COG4371">
    <property type="taxonomic scope" value="Bacteria"/>
</dbReference>
<feature type="compositionally biased region" description="Basic and acidic residues" evidence="1">
    <location>
        <begin position="13"/>
        <end position="25"/>
    </location>
</feature>
<evidence type="ECO:0000256" key="2">
    <source>
        <dbReference type="SAM" id="Phobius"/>
    </source>
</evidence>
<dbReference type="PANTHER" id="PTHR33975">
    <property type="entry name" value="MYELIN-ASSOCIATED OLIGODENDROCYTE BASIC PROTEIN"/>
    <property type="match status" value="1"/>
</dbReference>
<protein>
    <recommendedName>
        <fullName evidence="5">DUF1517 domain-containing protein</fullName>
    </recommendedName>
</protein>
<keyword evidence="2" id="KW-0472">Membrane</keyword>
<proteinExistence type="predicted"/>
<sequence>MPPLTLAQGTPPLDRDQPEAQDDSRYSGNGSYVGVITIAAIAAIFGTAIVAVLLANRPLPPDATFNFNPDTPPSPKPPSPALEPTAIAVTLIQVALVNPAPQLWTQLQDLMPAAAQGNPVALQDLSLWLLRLSDSWSHGHLRSQPLEPGDSPTQTQQQWSLQERGKFKGEPDLPNSPDTSDPQYLVVTLVITTTQGLPSLGNFYDGEVLAKTLEYLGSLQPSQVVRLDCIWSPPTPRLTADDLLARYPDLLPL</sequence>
<dbReference type="InterPro" id="IPR053023">
    <property type="entry name" value="FLAP_modulator"/>
</dbReference>
<keyword evidence="2" id="KW-1133">Transmembrane helix</keyword>
<evidence type="ECO:0000313" key="3">
    <source>
        <dbReference type="EMBL" id="KKJ01333.1"/>
    </source>
</evidence>
<reference evidence="3" key="1">
    <citation type="submission" date="2012-04" db="EMBL/GenBank/DDBJ databases">
        <authorList>
            <person name="Borisov I.G."/>
            <person name="Ivanikova N.V."/>
            <person name="Pinevich A.V."/>
        </authorList>
    </citation>
    <scope>NUCLEOTIDE SEQUENCE</scope>
    <source>
        <strain evidence="3">CALU 1027</strain>
    </source>
</reference>
<comment type="caution">
    <text evidence="3">The sequence shown here is derived from an EMBL/GenBank/DDBJ whole genome shotgun (WGS) entry which is preliminary data.</text>
</comment>
<keyword evidence="4" id="KW-1185">Reference proteome</keyword>
<gene>
    <name evidence="3" type="ORF">PROH_02975</name>
</gene>
<feature type="region of interest" description="Disordered" evidence="1">
    <location>
        <begin position="1"/>
        <end position="26"/>
    </location>
</feature>
<dbReference type="STRING" id="317619.GCA_000332315_03791"/>
<feature type="region of interest" description="Disordered" evidence="1">
    <location>
        <begin position="140"/>
        <end position="161"/>
    </location>
</feature>
<dbReference type="Proteomes" id="UP000034681">
    <property type="component" value="Unassembled WGS sequence"/>
</dbReference>
<feature type="transmembrane region" description="Helical" evidence="2">
    <location>
        <begin position="32"/>
        <end position="55"/>
    </location>
</feature>
<evidence type="ECO:0000256" key="1">
    <source>
        <dbReference type="SAM" id="MobiDB-lite"/>
    </source>
</evidence>
<dbReference type="PANTHER" id="PTHR33975:SF2">
    <property type="entry name" value="MYELIN-ASSOCIATED OLIGODENDROCYTE BASIC PROTEIN"/>
    <property type="match status" value="1"/>
</dbReference>
<dbReference type="AlphaFoldDB" id="A0A0M2Q248"/>
<organism evidence="3 4">
    <name type="scientific">Prochlorothrix hollandica PCC 9006 = CALU 1027</name>
    <dbReference type="NCBI Taxonomy" id="317619"/>
    <lineage>
        <taxon>Bacteria</taxon>
        <taxon>Bacillati</taxon>
        <taxon>Cyanobacteriota</taxon>
        <taxon>Cyanophyceae</taxon>
        <taxon>Prochlorotrichales</taxon>
        <taxon>Prochlorotrichaceae</taxon>
        <taxon>Prochlorothrix</taxon>
    </lineage>
</organism>
<evidence type="ECO:0000313" key="4">
    <source>
        <dbReference type="Proteomes" id="UP000034681"/>
    </source>
</evidence>
<keyword evidence="2" id="KW-0812">Transmembrane</keyword>